<comment type="caution">
    <text evidence="2">The sequence shown here is derived from an EMBL/GenBank/DDBJ whole genome shotgun (WGS) entry which is preliminary data.</text>
</comment>
<feature type="region of interest" description="Disordered" evidence="1">
    <location>
        <begin position="134"/>
        <end position="227"/>
    </location>
</feature>
<feature type="compositionally biased region" description="Polar residues" evidence="1">
    <location>
        <begin position="138"/>
        <end position="149"/>
    </location>
</feature>
<dbReference type="EMBL" id="BKCJ010001554">
    <property type="protein sequence ID" value="GEU42320.1"/>
    <property type="molecule type" value="Genomic_DNA"/>
</dbReference>
<protein>
    <recommendedName>
        <fullName evidence="3">Transposase (Putative), gypsy type</fullName>
    </recommendedName>
</protein>
<gene>
    <name evidence="2" type="ORF">Tci_014298</name>
</gene>
<feature type="region of interest" description="Disordered" evidence="1">
    <location>
        <begin position="269"/>
        <end position="305"/>
    </location>
</feature>
<evidence type="ECO:0008006" key="3">
    <source>
        <dbReference type="Google" id="ProtNLM"/>
    </source>
</evidence>
<sequence length="346" mass="37916">MWPQSGPQPWLLDYQRRCPGNAHTFEPFVRDTIQLEDAVSTISQEYLLEFTSEYGIPESLHPVLPGLEEPIVEFPEGKVGVYTKFFEFANFHMDLFSLISAPNPAKVKTETRPRAAHEVPLLTATANRVIDMEDTVGASESSRTPSTLEKSPLDFANEDPPQMIAESDGGEGQVHDELAHGNPSVEDVTTPDVVPEPSLKKEVAAMGPPVNKRRRKRGKEETEANGPPKVLRKDHVAFHPAQGTLGEESSVPVGLDTGSIVFMTATHGAPTSVSDPDPLSYAKPQPHHERDIAQSSRRASAEISTGNVATTEVRACFPLGVWSEGNRPPFLSWPGRQRIFISRGEA</sequence>
<feature type="compositionally biased region" description="Polar residues" evidence="1">
    <location>
        <begin position="293"/>
        <end position="305"/>
    </location>
</feature>
<dbReference type="AlphaFoldDB" id="A0A6L2K0C8"/>
<reference evidence="2" key="1">
    <citation type="journal article" date="2019" name="Sci. Rep.">
        <title>Draft genome of Tanacetum cinerariifolium, the natural source of mosquito coil.</title>
        <authorList>
            <person name="Yamashiro T."/>
            <person name="Shiraishi A."/>
            <person name="Satake H."/>
            <person name="Nakayama K."/>
        </authorList>
    </citation>
    <scope>NUCLEOTIDE SEQUENCE</scope>
</reference>
<evidence type="ECO:0000256" key="1">
    <source>
        <dbReference type="SAM" id="MobiDB-lite"/>
    </source>
</evidence>
<name>A0A6L2K0C8_TANCI</name>
<proteinExistence type="predicted"/>
<organism evidence="2">
    <name type="scientific">Tanacetum cinerariifolium</name>
    <name type="common">Dalmatian daisy</name>
    <name type="synonym">Chrysanthemum cinerariifolium</name>
    <dbReference type="NCBI Taxonomy" id="118510"/>
    <lineage>
        <taxon>Eukaryota</taxon>
        <taxon>Viridiplantae</taxon>
        <taxon>Streptophyta</taxon>
        <taxon>Embryophyta</taxon>
        <taxon>Tracheophyta</taxon>
        <taxon>Spermatophyta</taxon>
        <taxon>Magnoliopsida</taxon>
        <taxon>eudicotyledons</taxon>
        <taxon>Gunneridae</taxon>
        <taxon>Pentapetalae</taxon>
        <taxon>asterids</taxon>
        <taxon>campanulids</taxon>
        <taxon>Asterales</taxon>
        <taxon>Asteraceae</taxon>
        <taxon>Asteroideae</taxon>
        <taxon>Anthemideae</taxon>
        <taxon>Anthemidinae</taxon>
        <taxon>Tanacetum</taxon>
    </lineage>
</organism>
<evidence type="ECO:0000313" key="2">
    <source>
        <dbReference type="EMBL" id="GEU42320.1"/>
    </source>
</evidence>
<accession>A0A6L2K0C8</accession>